<accession>A0AAI8XK40</accession>
<dbReference type="GO" id="GO:0016987">
    <property type="term" value="F:sigma factor activity"/>
    <property type="evidence" value="ECO:0007669"/>
    <property type="project" value="UniProtKB-KW"/>
</dbReference>
<dbReference type="Proteomes" id="UP001241092">
    <property type="component" value="Chromosome"/>
</dbReference>
<feature type="domain" description="RNA polymerase sigma factor 70 region 4 type 2" evidence="8">
    <location>
        <begin position="89"/>
        <end position="140"/>
    </location>
</feature>
<evidence type="ECO:0000313" key="10">
    <source>
        <dbReference type="EMBL" id="BDY28134.1"/>
    </source>
</evidence>
<dbReference type="GO" id="GO:0006950">
    <property type="term" value="P:response to stress"/>
    <property type="evidence" value="ECO:0007669"/>
    <property type="project" value="UniProtKB-ARBA"/>
</dbReference>
<evidence type="ECO:0000313" key="12">
    <source>
        <dbReference type="Proteomes" id="UP001241092"/>
    </source>
</evidence>
<keyword evidence="11" id="KW-1185">Reference proteome</keyword>
<dbReference type="InterPro" id="IPR036388">
    <property type="entry name" value="WH-like_DNA-bd_sf"/>
</dbReference>
<evidence type="ECO:0000256" key="2">
    <source>
        <dbReference type="ARBA" id="ARBA00023015"/>
    </source>
</evidence>
<dbReference type="Gene3D" id="1.10.1740.10">
    <property type="match status" value="1"/>
</dbReference>
<dbReference type="InterPro" id="IPR013249">
    <property type="entry name" value="RNA_pol_sigma70_r4_t2"/>
</dbReference>
<dbReference type="SUPFAM" id="SSF88659">
    <property type="entry name" value="Sigma3 and sigma4 domains of RNA polymerase sigma factors"/>
    <property type="match status" value="1"/>
</dbReference>
<dbReference type="AlphaFoldDB" id="A0AAI8XK40"/>
<dbReference type="Pfam" id="PF04542">
    <property type="entry name" value="Sigma70_r2"/>
    <property type="match status" value="1"/>
</dbReference>
<evidence type="ECO:0000256" key="3">
    <source>
        <dbReference type="ARBA" id="ARBA00023082"/>
    </source>
</evidence>
<reference evidence="9 11" key="1">
    <citation type="journal article" date="2019" name="Emerg. Microbes Infect.">
        <title>Comprehensive subspecies identification of 175 nontuberculous mycobacteria species based on 7547 genomic profiles.</title>
        <authorList>
            <person name="Matsumoto Y."/>
            <person name="Kinjo T."/>
            <person name="Motooka D."/>
            <person name="Nabeya D."/>
            <person name="Jung N."/>
            <person name="Uechi K."/>
            <person name="Horii T."/>
            <person name="Iida T."/>
            <person name="Fujita J."/>
            <person name="Nakamura S."/>
        </authorList>
    </citation>
    <scope>NUCLEOTIDE SEQUENCE [LARGE SCALE GENOMIC DNA]</scope>
    <source>
        <strain evidence="9 11">JCM 12375</strain>
    </source>
</reference>
<reference evidence="9" key="2">
    <citation type="submission" date="2020-02" db="EMBL/GenBank/DDBJ databases">
        <authorList>
            <person name="Matsumoto Y."/>
            <person name="Motooka D."/>
            <person name="Nakamura S."/>
        </authorList>
    </citation>
    <scope>NUCLEOTIDE SEQUENCE</scope>
    <source>
        <strain evidence="9">JCM 12375</strain>
    </source>
</reference>
<dbReference type="EMBL" id="AP022567">
    <property type="protein sequence ID" value="BBX33269.1"/>
    <property type="molecule type" value="Genomic_DNA"/>
</dbReference>
<gene>
    <name evidence="10" type="primary">sigH_1</name>
    <name evidence="10" type="ORF">hbim_02064</name>
    <name evidence="9" type="ORF">MMAGJ_25510</name>
</gene>
<dbReference type="InterPro" id="IPR039425">
    <property type="entry name" value="RNA_pol_sigma-70-like"/>
</dbReference>
<dbReference type="PROSITE" id="PS01063">
    <property type="entry name" value="SIGMA70_ECF"/>
    <property type="match status" value="1"/>
</dbReference>
<evidence type="ECO:0000256" key="4">
    <source>
        <dbReference type="ARBA" id="ARBA00023125"/>
    </source>
</evidence>
<evidence type="ECO:0000256" key="6">
    <source>
        <dbReference type="RuleBase" id="RU000716"/>
    </source>
</evidence>
<reference evidence="10" key="3">
    <citation type="submission" date="2023-03" db="EMBL/GenBank/DDBJ databases">
        <title>Draft genome sequence of a Mycolicibacterium mageritense strain H4_3_1 isolated from a hybrid biological-inorganic system reactor.</title>
        <authorList>
            <person name="Feng X."/>
            <person name="Kazama D."/>
            <person name="Sato K."/>
            <person name="Kobayashi H."/>
        </authorList>
    </citation>
    <scope>NUCLEOTIDE SEQUENCE</scope>
    <source>
        <strain evidence="10">H4_3_1</strain>
    </source>
</reference>
<keyword evidence="5 6" id="KW-0804">Transcription</keyword>
<evidence type="ECO:0000256" key="1">
    <source>
        <dbReference type="ARBA" id="ARBA00010641"/>
    </source>
</evidence>
<dbReference type="InterPro" id="IPR007627">
    <property type="entry name" value="RNA_pol_sigma70_r2"/>
</dbReference>
<name>A0AAI8XK40_MYCME</name>
<dbReference type="PANTHER" id="PTHR43133:SF59">
    <property type="entry name" value="ECF RNA POLYMERASE SIGMA FACTOR SIGR"/>
    <property type="match status" value="1"/>
</dbReference>
<evidence type="ECO:0000313" key="9">
    <source>
        <dbReference type="EMBL" id="BBX33269.1"/>
    </source>
</evidence>
<protein>
    <recommendedName>
        <fullName evidence="6">RNA polymerase sigma factor</fullName>
    </recommendedName>
</protein>
<dbReference type="Gene3D" id="1.10.10.10">
    <property type="entry name" value="Winged helix-like DNA-binding domain superfamily/Winged helix DNA-binding domain"/>
    <property type="match status" value="1"/>
</dbReference>
<dbReference type="GO" id="GO:0006352">
    <property type="term" value="P:DNA-templated transcription initiation"/>
    <property type="evidence" value="ECO:0007669"/>
    <property type="project" value="InterPro"/>
</dbReference>
<keyword evidence="4 6" id="KW-0238">DNA-binding</keyword>
<dbReference type="InterPro" id="IPR014284">
    <property type="entry name" value="RNA_pol_sigma-70_dom"/>
</dbReference>
<dbReference type="InterPro" id="IPR013324">
    <property type="entry name" value="RNA_pol_sigma_r3/r4-like"/>
</dbReference>
<dbReference type="Pfam" id="PF08281">
    <property type="entry name" value="Sigma70_r4_2"/>
    <property type="match status" value="1"/>
</dbReference>
<dbReference type="CDD" id="cd06171">
    <property type="entry name" value="Sigma70_r4"/>
    <property type="match status" value="1"/>
</dbReference>
<organism evidence="10 12">
    <name type="scientific">Mycolicibacterium mageritense</name>
    <name type="common">Mycobacterium mageritense</name>
    <dbReference type="NCBI Taxonomy" id="53462"/>
    <lineage>
        <taxon>Bacteria</taxon>
        <taxon>Bacillati</taxon>
        <taxon>Actinomycetota</taxon>
        <taxon>Actinomycetes</taxon>
        <taxon>Mycobacteriales</taxon>
        <taxon>Mycobacteriaceae</taxon>
        <taxon>Mycolicibacterium</taxon>
    </lineage>
</organism>
<feature type="domain" description="RNA polymerase sigma-70 region 2" evidence="7">
    <location>
        <begin position="2"/>
        <end position="48"/>
    </location>
</feature>
<evidence type="ECO:0000259" key="7">
    <source>
        <dbReference type="Pfam" id="PF04542"/>
    </source>
</evidence>
<sequence>MDAEDLVQETMLKAYAGYNTFTEGTNLRAWLFCIMANTHINHLRRARHRPIEYLSDHITDQQLAAEDRHASRGSRSAELEALDALPDGDLADAMATLPVQFRLAVYYRDVVGLRGREIAEVMACCEGTVMSRVHRGRERLRTLLRPAHEGA</sequence>
<dbReference type="EMBL" id="AP027452">
    <property type="protein sequence ID" value="BDY28134.1"/>
    <property type="molecule type" value="Genomic_DNA"/>
</dbReference>
<evidence type="ECO:0000259" key="8">
    <source>
        <dbReference type="Pfam" id="PF08281"/>
    </source>
</evidence>
<dbReference type="SUPFAM" id="SSF88946">
    <property type="entry name" value="Sigma2 domain of RNA polymerase sigma factors"/>
    <property type="match status" value="1"/>
</dbReference>
<dbReference type="NCBIfam" id="TIGR02937">
    <property type="entry name" value="sigma70-ECF"/>
    <property type="match status" value="1"/>
</dbReference>
<dbReference type="Proteomes" id="UP000465622">
    <property type="component" value="Chromosome"/>
</dbReference>
<dbReference type="InterPro" id="IPR013325">
    <property type="entry name" value="RNA_pol_sigma_r2"/>
</dbReference>
<dbReference type="PANTHER" id="PTHR43133">
    <property type="entry name" value="RNA POLYMERASE ECF-TYPE SIGMA FACTO"/>
    <property type="match status" value="1"/>
</dbReference>
<keyword evidence="3 6" id="KW-0731">Sigma factor</keyword>
<dbReference type="GO" id="GO:0003677">
    <property type="term" value="F:DNA binding"/>
    <property type="evidence" value="ECO:0007669"/>
    <property type="project" value="UniProtKB-KW"/>
</dbReference>
<proteinExistence type="inferred from homology"/>
<evidence type="ECO:0000256" key="5">
    <source>
        <dbReference type="ARBA" id="ARBA00023163"/>
    </source>
</evidence>
<comment type="similarity">
    <text evidence="1 6">Belongs to the sigma-70 factor family. ECF subfamily.</text>
</comment>
<keyword evidence="2 6" id="KW-0805">Transcription regulation</keyword>
<dbReference type="InterPro" id="IPR000838">
    <property type="entry name" value="RNA_pol_sigma70_ECF_CS"/>
</dbReference>
<evidence type="ECO:0000313" key="11">
    <source>
        <dbReference type="Proteomes" id="UP000465622"/>
    </source>
</evidence>